<dbReference type="Proteomes" id="UP000298173">
    <property type="component" value="Unassembled WGS sequence"/>
</dbReference>
<evidence type="ECO:0000313" key="2">
    <source>
        <dbReference type="EMBL" id="TFB71279.1"/>
    </source>
</evidence>
<dbReference type="RefSeq" id="WP_134503795.1">
    <property type="nucleotide sequence ID" value="NZ_SOEY01000028.1"/>
</dbReference>
<evidence type="ECO:0000313" key="3">
    <source>
        <dbReference type="Proteomes" id="UP000298173"/>
    </source>
</evidence>
<gene>
    <name evidence="2" type="ORF">E3O06_13045</name>
</gene>
<evidence type="ECO:0000256" key="1">
    <source>
        <dbReference type="SAM" id="MobiDB-lite"/>
    </source>
</evidence>
<sequence>MTAYPTPITAPEFPIRDLTTPDVTAPTLTDGPPIPADLNLSEVFAAAHSDWKATATPDGTLNWTSPAGKHYATDPATRISPHLQQAPPPAPEPPIGRIIPDPWTSATTPNFDAPNVDNPNPVPF</sequence>
<dbReference type="OrthoDB" id="3261064at2"/>
<accession>A0A4V3I7V9</accession>
<dbReference type="EMBL" id="SOEY01000028">
    <property type="protein sequence ID" value="TFB71279.1"/>
    <property type="molecule type" value="Genomic_DNA"/>
</dbReference>
<protein>
    <submittedName>
        <fullName evidence="2">Uncharacterized protein</fullName>
    </submittedName>
</protein>
<proteinExistence type="predicted"/>
<comment type="caution">
    <text evidence="2">The sequence shown here is derived from an EMBL/GenBank/DDBJ whole genome shotgun (WGS) entry which is preliminary data.</text>
</comment>
<feature type="region of interest" description="Disordered" evidence="1">
    <location>
        <begin position="1"/>
        <end position="34"/>
    </location>
</feature>
<feature type="region of interest" description="Disordered" evidence="1">
    <location>
        <begin position="56"/>
        <end position="124"/>
    </location>
</feature>
<reference evidence="2 3" key="1">
    <citation type="submission" date="2019-03" db="EMBL/GenBank/DDBJ databases">
        <title>Genomics of glacier-inhabiting Cryobacterium strains.</title>
        <authorList>
            <person name="Liu Q."/>
            <person name="Xin Y.-H."/>
        </authorList>
    </citation>
    <scope>NUCLEOTIDE SEQUENCE [LARGE SCALE GENOMIC DNA]</scope>
    <source>
        <strain evidence="2 3">HLT2-23</strain>
    </source>
</reference>
<keyword evidence="3" id="KW-1185">Reference proteome</keyword>
<name>A0A4V3I7V9_9MICO</name>
<feature type="compositionally biased region" description="Low complexity" evidence="1">
    <location>
        <begin position="109"/>
        <end position="124"/>
    </location>
</feature>
<organism evidence="2 3">
    <name type="scientific">Cryobacterium glaciale</name>
    <dbReference type="NCBI Taxonomy" id="1259145"/>
    <lineage>
        <taxon>Bacteria</taxon>
        <taxon>Bacillati</taxon>
        <taxon>Actinomycetota</taxon>
        <taxon>Actinomycetes</taxon>
        <taxon>Micrococcales</taxon>
        <taxon>Microbacteriaceae</taxon>
        <taxon>Cryobacterium</taxon>
    </lineage>
</organism>
<dbReference type="AlphaFoldDB" id="A0A4V3I7V9"/>